<dbReference type="PANTHER" id="PTHR33828">
    <property type="entry name" value="OS05G0596200 PROTEIN"/>
    <property type="match status" value="1"/>
</dbReference>
<dbReference type="Proteomes" id="UP000032141">
    <property type="component" value="Chromosome C7"/>
</dbReference>
<feature type="region of interest" description="Disordered" evidence="1">
    <location>
        <begin position="1"/>
        <end position="28"/>
    </location>
</feature>
<reference evidence="2 3" key="1">
    <citation type="journal article" date="2014" name="Genome Biol.">
        <title>Transcriptome and methylome profiling reveals relics of genome dominance in the mesopolyploid Brassica oleracea.</title>
        <authorList>
            <person name="Parkin I.A."/>
            <person name="Koh C."/>
            <person name="Tang H."/>
            <person name="Robinson S.J."/>
            <person name="Kagale S."/>
            <person name="Clarke W.E."/>
            <person name="Town C.D."/>
            <person name="Nixon J."/>
            <person name="Krishnakumar V."/>
            <person name="Bidwell S.L."/>
            <person name="Denoeud F."/>
            <person name="Belcram H."/>
            <person name="Links M.G."/>
            <person name="Just J."/>
            <person name="Clarke C."/>
            <person name="Bender T."/>
            <person name="Huebert T."/>
            <person name="Mason A.S."/>
            <person name="Pires J.C."/>
            <person name="Barker G."/>
            <person name="Moore J."/>
            <person name="Walley P.G."/>
            <person name="Manoli S."/>
            <person name="Batley J."/>
            <person name="Edwards D."/>
            <person name="Nelson M.N."/>
            <person name="Wang X."/>
            <person name="Paterson A.H."/>
            <person name="King G."/>
            <person name="Bancroft I."/>
            <person name="Chalhoub B."/>
            <person name="Sharpe A.G."/>
        </authorList>
    </citation>
    <scope>NUCLEOTIDE SEQUENCE</scope>
    <source>
        <strain evidence="2 3">cv. TO1000</strain>
    </source>
</reference>
<feature type="compositionally biased region" description="Low complexity" evidence="1">
    <location>
        <begin position="106"/>
        <end position="121"/>
    </location>
</feature>
<feature type="compositionally biased region" description="Basic and acidic residues" evidence="1">
    <location>
        <begin position="125"/>
        <end position="136"/>
    </location>
</feature>
<evidence type="ECO:0000313" key="2">
    <source>
        <dbReference type="EnsemblPlants" id="Bo7g061900.1"/>
    </source>
</evidence>
<sequence>MMMIMINRSRSRPKAVKKKEIDEDDDEKPLSKRNFLCWRLKGERVEEAEKKCKEEGERDPLRIFYETLHKQLPTSEMAKIWLMESGLLPAAEAKKVLERKLQKTGKFSSPAKSAASTPKNPLQISDREQGNKKTII</sequence>
<dbReference type="HOGENOM" id="CLU_1878309_0_0_1"/>
<keyword evidence="3" id="KW-1185">Reference proteome</keyword>
<accession>A0A0D3D7X2</accession>
<proteinExistence type="predicted"/>
<dbReference type="EnsemblPlants" id="Bo7g061900.1">
    <property type="protein sequence ID" value="Bo7g061900.1"/>
    <property type="gene ID" value="Bo7g061900"/>
</dbReference>
<evidence type="ECO:0000256" key="1">
    <source>
        <dbReference type="SAM" id="MobiDB-lite"/>
    </source>
</evidence>
<dbReference type="PANTHER" id="PTHR33828:SF2">
    <property type="entry name" value="NUCLEOLIN"/>
    <property type="match status" value="1"/>
</dbReference>
<feature type="region of interest" description="Disordered" evidence="1">
    <location>
        <begin position="101"/>
        <end position="136"/>
    </location>
</feature>
<dbReference type="STRING" id="109376.A0A0D3D7X2"/>
<protein>
    <submittedName>
        <fullName evidence="2">Uncharacterized protein</fullName>
    </submittedName>
</protein>
<dbReference type="Gramene" id="Bo7g061900.1">
    <property type="protein sequence ID" value="Bo7g061900.1"/>
    <property type="gene ID" value="Bo7g061900"/>
</dbReference>
<reference evidence="2" key="2">
    <citation type="submission" date="2015-03" db="UniProtKB">
        <authorList>
            <consortium name="EnsemblPlants"/>
        </authorList>
    </citation>
    <scope>IDENTIFICATION</scope>
</reference>
<dbReference type="AlphaFoldDB" id="A0A0D3D7X2"/>
<evidence type="ECO:0000313" key="3">
    <source>
        <dbReference type="Proteomes" id="UP000032141"/>
    </source>
</evidence>
<name>A0A0D3D7X2_BRAOL</name>
<organism evidence="2 3">
    <name type="scientific">Brassica oleracea var. oleracea</name>
    <dbReference type="NCBI Taxonomy" id="109376"/>
    <lineage>
        <taxon>Eukaryota</taxon>
        <taxon>Viridiplantae</taxon>
        <taxon>Streptophyta</taxon>
        <taxon>Embryophyta</taxon>
        <taxon>Tracheophyta</taxon>
        <taxon>Spermatophyta</taxon>
        <taxon>Magnoliopsida</taxon>
        <taxon>eudicotyledons</taxon>
        <taxon>Gunneridae</taxon>
        <taxon>Pentapetalae</taxon>
        <taxon>rosids</taxon>
        <taxon>malvids</taxon>
        <taxon>Brassicales</taxon>
        <taxon>Brassicaceae</taxon>
        <taxon>Brassiceae</taxon>
        <taxon>Brassica</taxon>
    </lineage>
</organism>